<keyword evidence="2" id="KW-1185">Reference proteome</keyword>
<gene>
    <name evidence="1" type="ORF">CLV37_101599</name>
</gene>
<organism evidence="1 2">
    <name type="scientific">Kineococcus rhizosphaerae</name>
    <dbReference type="NCBI Taxonomy" id="559628"/>
    <lineage>
        <taxon>Bacteria</taxon>
        <taxon>Bacillati</taxon>
        <taxon>Actinomycetota</taxon>
        <taxon>Actinomycetes</taxon>
        <taxon>Kineosporiales</taxon>
        <taxon>Kineosporiaceae</taxon>
        <taxon>Kineococcus</taxon>
    </lineage>
</organism>
<dbReference type="RefSeq" id="WP_106206755.1">
    <property type="nucleotide sequence ID" value="NZ_PVZF01000001.1"/>
</dbReference>
<evidence type="ECO:0000313" key="2">
    <source>
        <dbReference type="Proteomes" id="UP000238083"/>
    </source>
</evidence>
<dbReference type="OrthoDB" id="9815825at2"/>
<reference evidence="1 2" key="1">
    <citation type="submission" date="2018-03" db="EMBL/GenBank/DDBJ databases">
        <title>Genomic Encyclopedia of Archaeal and Bacterial Type Strains, Phase II (KMG-II): from individual species to whole genera.</title>
        <authorList>
            <person name="Goeker M."/>
        </authorList>
    </citation>
    <scope>NUCLEOTIDE SEQUENCE [LARGE SCALE GENOMIC DNA]</scope>
    <source>
        <strain evidence="1 2">DSM 19711</strain>
    </source>
</reference>
<sequence length="264" mass="29632">MDPEDLLSLFDGERYSTGPRTEPGFPPRALWEIGYESHVMWFIELVDDAQPGSTNGALWTWGFSDPEYRLTHLSLIDYVEQLAEAYEQDRVDRRIRGWDGQPTCDIDQKAWVERADAALDQADEEVLQGRKRRVDASGEYWPDQWLISQGIDPDARAIRGADVTIAQLRAWREEGRIAAGTVHARVRAGKYSPGVEVLTLDDGTGSLRVLCTTEVMPFPLIHRARAEFEVTLLPWAAEIAAGEFVGREAPLEEAWASAVRPLPG</sequence>
<comment type="caution">
    <text evidence="1">The sequence shown here is derived from an EMBL/GenBank/DDBJ whole genome shotgun (WGS) entry which is preliminary data.</text>
</comment>
<dbReference type="AlphaFoldDB" id="A0A2T0RB10"/>
<name>A0A2T0RB10_9ACTN</name>
<evidence type="ECO:0000313" key="1">
    <source>
        <dbReference type="EMBL" id="PRY18354.1"/>
    </source>
</evidence>
<accession>A0A2T0RB10</accession>
<dbReference type="Proteomes" id="UP000238083">
    <property type="component" value="Unassembled WGS sequence"/>
</dbReference>
<proteinExistence type="predicted"/>
<dbReference type="EMBL" id="PVZF01000001">
    <property type="protein sequence ID" value="PRY18354.1"/>
    <property type="molecule type" value="Genomic_DNA"/>
</dbReference>
<protein>
    <submittedName>
        <fullName evidence="1">Uncharacterized protein</fullName>
    </submittedName>
</protein>